<feature type="region of interest" description="Disordered" evidence="1">
    <location>
        <begin position="63"/>
        <end position="85"/>
    </location>
</feature>
<dbReference type="Pfam" id="PF09954">
    <property type="entry name" value="DUF2188"/>
    <property type="match status" value="1"/>
</dbReference>
<comment type="caution">
    <text evidence="2">The sequence shown here is derived from an EMBL/GenBank/DDBJ whole genome shotgun (WGS) entry which is preliminary data.</text>
</comment>
<accession>A0A366E160</accession>
<dbReference type="Proteomes" id="UP000252254">
    <property type="component" value="Unassembled WGS sequence"/>
</dbReference>
<evidence type="ECO:0000256" key="1">
    <source>
        <dbReference type="SAM" id="MobiDB-lite"/>
    </source>
</evidence>
<name>A0A366E160_9BACI</name>
<dbReference type="AlphaFoldDB" id="A0A366E160"/>
<gene>
    <name evidence="2" type="ORF">DES48_10971</name>
</gene>
<proteinExistence type="predicted"/>
<reference evidence="2 3" key="1">
    <citation type="submission" date="2018-06" db="EMBL/GenBank/DDBJ databases">
        <title>Genomic Encyclopedia of Type Strains, Phase IV (KMG-IV): sequencing the most valuable type-strain genomes for metagenomic binning, comparative biology and taxonomic classification.</title>
        <authorList>
            <person name="Goeker M."/>
        </authorList>
    </citation>
    <scope>NUCLEOTIDE SEQUENCE [LARGE SCALE GENOMIC DNA]</scope>
    <source>
        <strain evidence="2 3">DSM 15140</strain>
    </source>
</reference>
<keyword evidence="3" id="KW-1185">Reference proteome</keyword>
<sequence>MPWDTTDYPSSFKNLDTAVRKKAIDIANAMLDEGYSEGRAIPIATTQAKQWYRDASEKEINQVKEMSDKSLRHRDNNPEDGRPELMEKGEHVLPHEKGWSVQTQDAKQPAHVYRNKDDAIDRAKGIAKNKGTATIVHDQNGKILRRHQYSH</sequence>
<dbReference type="InterPro" id="IPR018691">
    <property type="entry name" value="DUF2188"/>
</dbReference>
<evidence type="ECO:0000313" key="2">
    <source>
        <dbReference type="EMBL" id="RBO95234.1"/>
    </source>
</evidence>
<dbReference type="EMBL" id="QNRI01000009">
    <property type="protein sequence ID" value="RBO95234.1"/>
    <property type="molecule type" value="Genomic_DNA"/>
</dbReference>
<dbReference type="OrthoDB" id="8858565at2"/>
<protein>
    <submittedName>
        <fullName evidence="2">Uncharacterized protein YdaT</fullName>
    </submittedName>
</protein>
<organism evidence="2 3">
    <name type="scientific">Paraliobacillus ryukyuensis</name>
    <dbReference type="NCBI Taxonomy" id="200904"/>
    <lineage>
        <taxon>Bacteria</taxon>
        <taxon>Bacillati</taxon>
        <taxon>Bacillota</taxon>
        <taxon>Bacilli</taxon>
        <taxon>Bacillales</taxon>
        <taxon>Bacillaceae</taxon>
        <taxon>Paraliobacillus</taxon>
    </lineage>
</organism>
<dbReference type="RefSeq" id="WP_113869603.1">
    <property type="nucleotide sequence ID" value="NZ_BAABQN010000006.1"/>
</dbReference>
<evidence type="ECO:0000313" key="3">
    <source>
        <dbReference type="Proteomes" id="UP000252254"/>
    </source>
</evidence>
<dbReference type="STRING" id="200904.GCA_900168775_03462"/>